<dbReference type="Proteomes" id="UP000320184">
    <property type="component" value="Unassembled WGS sequence"/>
</dbReference>
<dbReference type="InterPro" id="IPR009075">
    <property type="entry name" value="AcylCo_DH/oxidase_C"/>
</dbReference>
<gene>
    <name evidence="3" type="ORF">E6K73_12940</name>
</gene>
<reference evidence="3 4" key="1">
    <citation type="journal article" date="2019" name="Nat. Microbiol.">
        <title>Mediterranean grassland soil C-N compound turnover is dependent on rainfall and depth, and is mediated by genomically divergent microorganisms.</title>
        <authorList>
            <person name="Diamond S."/>
            <person name="Andeer P.F."/>
            <person name="Li Z."/>
            <person name="Crits-Christoph A."/>
            <person name="Burstein D."/>
            <person name="Anantharaman K."/>
            <person name="Lane K.R."/>
            <person name="Thomas B.C."/>
            <person name="Pan C."/>
            <person name="Northen T.R."/>
            <person name="Banfield J.F."/>
        </authorList>
    </citation>
    <scope>NUCLEOTIDE SEQUENCE [LARGE SCALE GENOMIC DNA]</scope>
    <source>
        <strain evidence="3">WS_3</strain>
    </source>
</reference>
<feature type="domain" description="Acyl-CoA dehydrogenase/oxidase C-terminal" evidence="2">
    <location>
        <begin position="1"/>
        <end position="39"/>
    </location>
</feature>
<evidence type="ECO:0000259" key="2">
    <source>
        <dbReference type="Pfam" id="PF00441"/>
    </source>
</evidence>
<dbReference type="Gene3D" id="1.20.140.10">
    <property type="entry name" value="Butyryl-CoA Dehydrogenase, subunit A, domain 3"/>
    <property type="match status" value="1"/>
</dbReference>
<dbReference type="EMBL" id="VBOT01000163">
    <property type="protein sequence ID" value="TMQ47890.1"/>
    <property type="molecule type" value="Genomic_DNA"/>
</dbReference>
<sequence>GGLGVMASHPVDRLYRAVRSLRIYEGTTEIQRLVIAGQLLRGASA</sequence>
<dbReference type="AlphaFoldDB" id="A0A538S936"/>
<proteinExistence type="predicted"/>
<accession>A0A538S936</accession>
<feature type="non-terminal residue" evidence="3">
    <location>
        <position position="1"/>
    </location>
</feature>
<evidence type="ECO:0000313" key="3">
    <source>
        <dbReference type="EMBL" id="TMQ47890.1"/>
    </source>
</evidence>
<dbReference type="InterPro" id="IPR036250">
    <property type="entry name" value="AcylCo_DH-like_C"/>
</dbReference>
<protein>
    <submittedName>
        <fullName evidence="3">Acyl-CoA dehydrogenase</fullName>
    </submittedName>
</protein>
<comment type="caution">
    <text evidence="3">The sequence shown here is derived from an EMBL/GenBank/DDBJ whole genome shotgun (WGS) entry which is preliminary data.</text>
</comment>
<dbReference type="GO" id="GO:0016627">
    <property type="term" value="F:oxidoreductase activity, acting on the CH-CH group of donors"/>
    <property type="evidence" value="ECO:0007669"/>
    <property type="project" value="InterPro"/>
</dbReference>
<dbReference type="SUPFAM" id="SSF47203">
    <property type="entry name" value="Acyl-CoA dehydrogenase C-terminal domain-like"/>
    <property type="match status" value="1"/>
</dbReference>
<evidence type="ECO:0000256" key="1">
    <source>
        <dbReference type="ARBA" id="ARBA00022630"/>
    </source>
</evidence>
<evidence type="ECO:0000313" key="4">
    <source>
        <dbReference type="Proteomes" id="UP000320184"/>
    </source>
</evidence>
<keyword evidence="1" id="KW-0285">Flavoprotein</keyword>
<organism evidence="3 4">
    <name type="scientific">Eiseniibacteriota bacterium</name>
    <dbReference type="NCBI Taxonomy" id="2212470"/>
    <lineage>
        <taxon>Bacteria</taxon>
        <taxon>Candidatus Eiseniibacteriota</taxon>
    </lineage>
</organism>
<name>A0A538S936_UNCEI</name>
<dbReference type="Pfam" id="PF00441">
    <property type="entry name" value="Acyl-CoA_dh_1"/>
    <property type="match status" value="1"/>
</dbReference>